<evidence type="ECO:0000313" key="1">
    <source>
        <dbReference type="EMBL" id="AFX83918.1"/>
    </source>
</evidence>
<protein>
    <submittedName>
        <fullName evidence="1">Uncharacterized protein</fullName>
    </submittedName>
</protein>
<organism evidence="1">
    <name type="scientific">uncultured Mediterranean phage MEDS5 group</name>
    <dbReference type="NCBI Taxonomy" id="1262075"/>
    <lineage>
        <taxon>Viruses</taxon>
        <taxon>Duplodnaviria</taxon>
        <taxon>Heunggongvirae</taxon>
        <taxon>Uroviricota</taxon>
        <taxon>Caudoviricetes</taxon>
        <taxon>environmental samples</taxon>
    </lineage>
</organism>
<gene>
    <name evidence="1" type="ORF">MedDCM-OCT-S15-C5-cds21</name>
</gene>
<reference evidence="1" key="1">
    <citation type="journal article" date="2013" name="Appl. Environ. Microbiol.">
        <title>Reconstruction of novel cyanobacterial siphovirus genomes from mediterranean metagenomic fosmids.</title>
        <authorList>
            <person name="Mizuno C.M."/>
            <person name="Rodriguez-Valera F."/>
            <person name="Garcia-Heredia I."/>
            <person name="Martin-Cuadrado A.B."/>
            <person name="Ghai R."/>
        </authorList>
    </citation>
    <scope>NUCLEOTIDE SEQUENCE</scope>
</reference>
<dbReference type="EMBL" id="JX536274">
    <property type="protein sequence ID" value="AFX83918.1"/>
    <property type="molecule type" value="Genomic_DNA"/>
</dbReference>
<sequence length="233" mass="24513">MSKIKVNRLENTATAAGGLDIGSSGNVGIGTSSFDSTSSGRQILEINGTSSTLINLDVGGTRKAYHFTDGTSVYSYNTANGNYIFGTNNTERLRILSSGGLTFNGDTAAANALDDYEEGTWTPTGNNNFNGISNADGAYVKVGKIVWISYQFNYTSLDNSTGSSAVAGLPFTPGNANPNTGVEATGVCYANNKLVFAYLQDGENNLYFETHRPLNGSASTGADFFRGSIVYST</sequence>
<name>K7XXM8_9CAUD</name>
<accession>K7XXM8</accession>
<proteinExistence type="predicted"/>